<comment type="similarity">
    <text evidence="2 4">Belongs to the pyridoxal phosphate-binding protein YggS/PROSC family.</text>
</comment>
<reference evidence="7" key="1">
    <citation type="journal article" date="2015" name="MBio">
        <title>Genome-Resolved Metagenomic Analysis Reveals Roles for Candidate Phyla and Other Microbial Community Members in Biogeochemical Transformations in Oil Reservoirs.</title>
        <authorList>
            <person name="Hu P."/>
            <person name="Tom L."/>
            <person name="Singh A."/>
            <person name="Thomas B.C."/>
            <person name="Baker B.J."/>
            <person name="Piceno Y.M."/>
            <person name="Andersen G.L."/>
            <person name="Banfield J.F."/>
        </authorList>
    </citation>
    <scope>NUCLEOTIDE SEQUENCE [LARGE SCALE GENOMIC DNA]</scope>
</reference>
<evidence type="ECO:0000259" key="5">
    <source>
        <dbReference type="Pfam" id="PF01168"/>
    </source>
</evidence>
<name>A0A101FHF9_9THEO</name>
<dbReference type="Proteomes" id="UP000053326">
    <property type="component" value="Unassembled WGS sequence"/>
</dbReference>
<evidence type="ECO:0000256" key="4">
    <source>
        <dbReference type="RuleBase" id="RU004514"/>
    </source>
</evidence>
<dbReference type="NCBIfam" id="TIGR00044">
    <property type="entry name" value="YggS family pyridoxal phosphate-dependent enzyme"/>
    <property type="match status" value="1"/>
</dbReference>
<dbReference type="EMBL" id="LGFO01000010">
    <property type="protein sequence ID" value="KUK37115.1"/>
    <property type="molecule type" value="Genomic_DNA"/>
</dbReference>
<comment type="cofactor">
    <cofactor evidence="3">
        <name>pyridoxal 5'-phosphate</name>
        <dbReference type="ChEBI" id="CHEBI:597326"/>
    </cofactor>
</comment>
<sequence length="230" mass="25592">MTGTLKERIAKVHQRIVAACRRAGRDPSEVKVVAVTKMVAAEHLTDALNCGLTVFGENRVQEFLKKYEAIGKAAEWHLIGHLQSNKAKYLVGKVALIHSLDSLKLAKLLDKLSVAHGAPWRVLVQVNVSGEETKFGLSPEEVPGFLDAVQDLPGIEICGLMTMAPYEEDPERTRPVFRSLRQLRDEMARSRPYLNLEHLSMGMTNDFEVAVEEGATMVRIGSALFSDYYN</sequence>
<dbReference type="PANTHER" id="PTHR10146">
    <property type="entry name" value="PROLINE SYNTHETASE CO-TRANSCRIBED BACTERIAL HOMOLOG PROTEIN"/>
    <property type="match status" value="1"/>
</dbReference>
<dbReference type="GO" id="GO:0030170">
    <property type="term" value="F:pyridoxal phosphate binding"/>
    <property type="evidence" value="ECO:0007669"/>
    <property type="project" value="UniProtKB-UniRule"/>
</dbReference>
<dbReference type="Pfam" id="PF01168">
    <property type="entry name" value="Ala_racemase_N"/>
    <property type="match status" value="1"/>
</dbReference>
<protein>
    <recommendedName>
        <fullName evidence="2">Pyridoxal phosphate homeostasis protein</fullName>
        <shortName evidence="2">PLP homeostasis protein</shortName>
    </recommendedName>
</protein>
<organism evidence="6 7">
    <name type="scientific">Thermacetogenium phaeum</name>
    <dbReference type="NCBI Taxonomy" id="85874"/>
    <lineage>
        <taxon>Bacteria</taxon>
        <taxon>Bacillati</taxon>
        <taxon>Bacillota</taxon>
        <taxon>Clostridia</taxon>
        <taxon>Thermoanaerobacterales</taxon>
        <taxon>Thermoanaerobacteraceae</taxon>
        <taxon>Thermacetogenium</taxon>
    </lineage>
</organism>
<evidence type="ECO:0000256" key="2">
    <source>
        <dbReference type="HAMAP-Rule" id="MF_02087"/>
    </source>
</evidence>
<evidence type="ECO:0000256" key="1">
    <source>
        <dbReference type="ARBA" id="ARBA00022898"/>
    </source>
</evidence>
<feature type="domain" description="Alanine racemase N-terminal" evidence="5">
    <location>
        <begin position="27"/>
        <end position="227"/>
    </location>
</feature>
<dbReference type="PATRIC" id="fig|85874.4.peg.1139"/>
<dbReference type="HAMAP" id="MF_02087">
    <property type="entry name" value="PLP_homeostasis"/>
    <property type="match status" value="1"/>
</dbReference>
<proteinExistence type="inferred from homology"/>
<evidence type="ECO:0000313" key="7">
    <source>
        <dbReference type="Proteomes" id="UP000053326"/>
    </source>
</evidence>
<dbReference type="PIRSF" id="PIRSF004848">
    <property type="entry name" value="YBL036c_PLPDEIII"/>
    <property type="match status" value="1"/>
</dbReference>
<dbReference type="InterPro" id="IPR029066">
    <property type="entry name" value="PLP-binding_barrel"/>
</dbReference>
<dbReference type="InterPro" id="IPR011078">
    <property type="entry name" value="PyrdxlP_homeostasis"/>
</dbReference>
<dbReference type="SUPFAM" id="SSF51419">
    <property type="entry name" value="PLP-binding barrel"/>
    <property type="match status" value="1"/>
</dbReference>
<dbReference type="Gene3D" id="3.20.20.10">
    <property type="entry name" value="Alanine racemase"/>
    <property type="match status" value="1"/>
</dbReference>
<gene>
    <name evidence="6" type="ORF">XD66_0178</name>
</gene>
<comment type="function">
    <text evidence="2">Pyridoxal 5'-phosphate (PLP)-binding protein, which is involved in PLP homeostasis.</text>
</comment>
<dbReference type="PANTHER" id="PTHR10146:SF14">
    <property type="entry name" value="PYRIDOXAL PHOSPHATE HOMEOSTASIS PROTEIN"/>
    <property type="match status" value="1"/>
</dbReference>
<evidence type="ECO:0000256" key="3">
    <source>
        <dbReference type="PIRSR" id="PIRSR004848-1"/>
    </source>
</evidence>
<feature type="modified residue" description="N6-(pyridoxal phosphate)lysine" evidence="2 3">
    <location>
        <position position="37"/>
    </location>
</feature>
<dbReference type="CDD" id="cd00635">
    <property type="entry name" value="PLPDE_III_YBL036c_like"/>
    <property type="match status" value="1"/>
</dbReference>
<dbReference type="AlphaFoldDB" id="A0A101FHF9"/>
<keyword evidence="1 2" id="KW-0663">Pyridoxal phosphate</keyword>
<dbReference type="InterPro" id="IPR001608">
    <property type="entry name" value="Ala_racemase_N"/>
</dbReference>
<accession>A0A101FHF9</accession>
<dbReference type="FunFam" id="3.20.20.10:FF:000018">
    <property type="entry name" value="Pyridoxal phosphate homeostasis protein"/>
    <property type="match status" value="1"/>
</dbReference>
<comment type="caution">
    <text evidence="6">The sequence shown here is derived from an EMBL/GenBank/DDBJ whole genome shotgun (WGS) entry which is preliminary data.</text>
</comment>
<evidence type="ECO:0000313" key="6">
    <source>
        <dbReference type="EMBL" id="KUK37115.1"/>
    </source>
</evidence>